<protein>
    <submittedName>
        <fullName evidence="8">Accessory gene regulator A</fullName>
    </submittedName>
    <submittedName>
        <fullName evidence="9">Two component transcriptional regulator, LytTR family</fullName>
    </submittedName>
</protein>
<dbReference type="Proteomes" id="UP000182793">
    <property type="component" value="Unassembled WGS sequence"/>
</dbReference>
<reference evidence="9 11" key="2">
    <citation type="submission" date="2016-10" db="EMBL/GenBank/DDBJ databases">
        <authorList>
            <person name="Varghese N."/>
            <person name="Submissions S."/>
        </authorList>
    </citation>
    <scope>NUCLEOTIDE SEQUENCE [LARGE SCALE GENOMIC DNA]</scope>
    <source>
        <strain evidence="9 11">JB1</strain>
    </source>
</reference>
<dbReference type="PANTHER" id="PTHR37299:SF3">
    <property type="entry name" value="STAGE 0 SPORULATION PROTEIN A HOMOLOG"/>
    <property type="match status" value="1"/>
</dbReference>
<dbReference type="EMBL" id="AUZH01000012">
    <property type="protein sequence ID" value="KFN88287.1"/>
    <property type="molecule type" value="Genomic_DNA"/>
</dbReference>
<evidence type="ECO:0000313" key="9">
    <source>
        <dbReference type="EMBL" id="SFL09233.1"/>
    </source>
</evidence>
<dbReference type="RefSeq" id="WP_039696227.1">
    <property type="nucleotide sequence ID" value="NZ_AUZH01000012.1"/>
</dbReference>
<dbReference type="PANTHER" id="PTHR37299">
    <property type="entry name" value="TRANSCRIPTIONAL REGULATOR-RELATED"/>
    <property type="match status" value="1"/>
</dbReference>
<dbReference type="Gene3D" id="3.40.50.2300">
    <property type="match status" value="1"/>
</dbReference>
<keyword evidence="11" id="KW-1185">Reference proteome</keyword>
<dbReference type="GO" id="GO:0003677">
    <property type="term" value="F:DNA binding"/>
    <property type="evidence" value="ECO:0007669"/>
    <property type="project" value="InterPro"/>
</dbReference>
<dbReference type="InterPro" id="IPR007492">
    <property type="entry name" value="LytTR_DNA-bd_dom"/>
</dbReference>
<name>A0A091BWZ4_STREI</name>
<evidence type="ECO:0000313" key="10">
    <source>
        <dbReference type="Proteomes" id="UP000029382"/>
    </source>
</evidence>
<dbReference type="InterPro" id="IPR046947">
    <property type="entry name" value="LytR-like"/>
</dbReference>
<dbReference type="GO" id="GO:0000156">
    <property type="term" value="F:phosphorelay response regulator activity"/>
    <property type="evidence" value="ECO:0007669"/>
    <property type="project" value="InterPro"/>
</dbReference>
<dbReference type="PROSITE" id="PS50930">
    <property type="entry name" value="HTH_LYTTR"/>
    <property type="match status" value="1"/>
</dbReference>
<reference evidence="8 10" key="1">
    <citation type="journal article" date="2014" name="Genome Announc.">
        <title>Draft Genome Sequences of Streptococcus bovis Strains ATCC 33317 and JB1.</title>
        <authorList>
            <person name="Benahmed F.H."/>
            <person name="Gopinath G.R."/>
            <person name="Harbottle H."/>
            <person name="Cotta M.A."/>
            <person name="Luo Y."/>
            <person name="Henderson C."/>
            <person name="Teri P."/>
            <person name="Soppet D."/>
            <person name="Rasmussen M."/>
            <person name="Whitehead T.R."/>
            <person name="Davidson M."/>
        </authorList>
    </citation>
    <scope>NUCLEOTIDE SEQUENCE [LARGE SCALE GENOMIC DNA]</scope>
    <source>
        <strain evidence="8 10">JB1</strain>
    </source>
</reference>
<organism evidence="8 10">
    <name type="scientific">Streptococcus equinus JB1</name>
    <dbReference type="NCBI Taxonomy" id="1294274"/>
    <lineage>
        <taxon>Bacteria</taxon>
        <taxon>Bacillati</taxon>
        <taxon>Bacillota</taxon>
        <taxon>Bacilli</taxon>
        <taxon>Lactobacillales</taxon>
        <taxon>Streptococcaceae</taxon>
        <taxon>Streptococcus</taxon>
    </lineage>
</organism>
<feature type="domain" description="HTH LytTR-type" evidence="7">
    <location>
        <begin position="145"/>
        <end position="243"/>
    </location>
</feature>
<feature type="modified residue" description="4-aspartylphosphate" evidence="5">
    <location>
        <position position="60"/>
    </location>
</feature>
<sequence length="243" mass="28168">MLDIFILEDNITQQFRIERQIETIMERNHWEYQRLEAFAASKDIIKKADGQGNHQVFFLDLEIKGDEKQGLDVARSIREKDPTAIIVFVTTHSEFMLLTYQSLVGAIDFIDKNMNDEAFGGRIELCLKEALKYQTGSFGENSYLFETAKARIRVAYDDILYFETSPTVHRVILHTKTGQTEFYGTIAEVAKSDKRLLKCHRSFVINVNNVTEFDKSTRTAYFENGSYCQVSRDKVKKLMAEMR</sequence>
<evidence type="ECO:0000259" key="7">
    <source>
        <dbReference type="PROSITE" id="PS50930"/>
    </source>
</evidence>
<accession>A0A091BWZ4</accession>
<dbReference type="SMART" id="SM00850">
    <property type="entry name" value="LytTR"/>
    <property type="match status" value="1"/>
</dbReference>
<dbReference type="PROSITE" id="PS50110">
    <property type="entry name" value="RESPONSE_REGULATORY"/>
    <property type="match status" value="1"/>
</dbReference>
<keyword evidence="5" id="KW-0597">Phosphoprotein</keyword>
<dbReference type="SUPFAM" id="SSF52172">
    <property type="entry name" value="CheY-like"/>
    <property type="match status" value="1"/>
</dbReference>
<evidence type="ECO:0000256" key="4">
    <source>
        <dbReference type="ARBA" id="ARBA00037164"/>
    </source>
</evidence>
<keyword evidence="3" id="KW-0010">Activator</keyword>
<dbReference type="Pfam" id="PF04397">
    <property type="entry name" value="LytTR"/>
    <property type="match status" value="1"/>
</dbReference>
<evidence type="ECO:0000256" key="2">
    <source>
        <dbReference type="ARBA" id="ARBA00023012"/>
    </source>
</evidence>
<evidence type="ECO:0000313" key="11">
    <source>
        <dbReference type="Proteomes" id="UP000182793"/>
    </source>
</evidence>
<evidence type="ECO:0000256" key="1">
    <source>
        <dbReference type="ARBA" id="ARBA00022490"/>
    </source>
</evidence>
<evidence type="ECO:0000256" key="5">
    <source>
        <dbReference type="PROSITE-ProRule" id="PRU00169"/>
    </source>
</evidence>
<dbReference type="Pfam" id="PF00072">
    <property type="entry name" value="Response_reg"/>
    <property type="match status" value="1"/>
</dbReference>
<comment type="caution">
    <text evidence="8">The sequence shown here is derived from an EMBL/GenBank/DDBJ whole genome shotgun (WGS) entry which is preliminary data.</text>
</comment>
<evidence type="ECO:0000313" key="8">
    <source>
        <dbReference type="EMBL" id="KFN88287.1"/>
    </source>
</evidence>
<dbReference type="EMBL" id="FOTG01000002">
    <property type="protein sequence ID" value="SFL09233.1"/>
    <property type="molecule type" value="Genomic_DNA"/>
</dbReference>
<keyword evidence="2" id="KW-0902">Two-component regulatory system</keyword>
<dbReference type="SMART" id="SM00448">
    <property type="entry name" value="REC"/>
    <property type="match status" value="1"/>
</dbReference>
<dbReference type="InterPro" id="IPR001789">
    <property type="entry name" value="Sig_transdc_resp-reg_receiver"/>
</dbReference>
<evidence type="ECO:0000256" key="3">
    <source>
        <dbReference type="ARBA" id="ARBA00023159"/>
    </source>
</evidence>
<dbReference type="Gene3D" id="2.40.50.1020">
    <property type="entry name" value="LytTr DNA-binding domain"/>
    <property type="match status" value="1"/>
</dbReference>
<dbReference type="AlphaFoldDB" id="A0A091BWZ4"/>
<proteinExistence type="predicted"/>
<evidence type="ECO:0000259" key="6">
    <source>
        <dbReference type="PROSITE" id="PS50110"/>
    </source>
</evidence>
<keyword evidence="1" id="KW-0963">Cytoplasm</keyword>
<dbReference type="Proteomes" id="UP000029382">
    <property type="component" value="Unassembled WGS sequence"/>
</dbReference>
<dbReference type="CDD" id="cd17533">
    <property type="entry name" value="REC_LytTR_AgrA-like"/>
    <property type="match status" value="1"/>
</dbReference>
<dbReference type="InterPro" id="IPR011006">
    <property type="entry name" value="CheY-like_superfamily"/>
</dbReference>
<gene>
    <name evidence="8" type="ORF">H702_02430</name>
    <name evidence="9" type="ORF">SAMN02910290_00451</name>
</gene>
<feature type="domain" description="Response regulatory" evidence="6">
    <location>
        <begin position="3"/>
        <end position="127"/>
    </location>
</feature>
<comment type="function">
    <text evidence="4">Required for high-level post-exponential phase expression of a series of secreted proteins.</text>
</comment>